<dbReference type="PROSITE" id="PS51126">
    <property type="entry name" value="DILUTE"/>
    <property type="match status" value="1"/>
</dbReference>
<protein>
    <recommendedName>
        <fullName evidence="12">Protein kinase domain-containing protein</fullName>
    </recommendedName>
</protein>
<accession>A0A0Q3H503</accession>
<keyword evidence="1" id="KW-0808">Transferase</keyword>
<dbReference type="Pfam" id="PF00069">
    <property type="entry name" value="Pkinase"/>
    <property type="match status" value="1"/>
</dbReference>
<dbReference type="Pfam" id="PF01843">
    <property type="entry name" value="DIL"/>
    <property type="match status" value="1"/>
</dbReference>
<feature type="region of interest" description="Disordered" evidence="6">
    <location>
        <begin position="1"/>
        <end position="23"/>
    </location>
</feature>
<evidence type="ECO:0000256" key="2">
    <source>
        <dbReference type="ARBA" id="ARBA00022741"/>
    </source>
</evidence>
<evidence type="ECO:0000259" key="7">
    <source>
        <dbReference type="PROSITE" id="PS50011"/>
    </source>
</evidence>
<evidence type="ECO:0000313" key="11">
    <source>
        <dbReference type="Proteomes" id="UP000008810"/>
    </source>
</evidence>
<dbReference type="InterPro" id="IPR000535">
    <property type="entry name" value="MSP_dom"/>
</dbReference>
<dbReference type="FunFam" id="1.10.510.10:FF:000870">
    <property type="entry name" value="OSJNBa0016N04.16-like protein"/>
    <property type="match status" value="1"/>
</dbReference>
<dbReference type="Pfam" id="PF00635">
    <property type="entry name" value="Motile_Sperm"/>
    <property type="match status" value="1"/>
</dbReference>
<proteinExistence type="predicted"/>
<dbReference type="ExpressionAtlas" id="A0A0Q3H503">
    <property type="expression patterns" value="differential"/>
</dbReference>
<evidence type="ECO:0000313" key="10">
    <source>
        <dbReference type="EnsemblPlants" id="KQK17928"/>
    </source>
</evidence>
<feature type="domain" description="Dilute" evidence="8">
    <location>
        <begin position="491"/>
        <end position="776"/>
    </location>
</feature>
<reference evidence="10" key="3">
    <citation type="submission" date="2018-08" db="UniProtKB">
        <authorList>
            <consortium name="EnsemblPlants"/>
        </authorList>
    </citation>
    <scope>IDENTIFICATION</scope>
    <source>
        <strain evidence="10">cv. Bd21</strain>
    </source>
</reference>
<dbReference type="PROSITE" id="PS00108">
    <property type="entry name" value="PROTEIN_KINASE_ST"/>
    <property type="match status" value="1"/>
</dbReference>
<sequence>MDGESSRLDNQESILHDQTPSPDKLPLQYLKEITNSFSDERVLGEGSFGVVYKGVLQNGEMVAVKKLMALMPGFQKQFENEVYHLMRLNHPNIVRCVGYCYETQNFCLEYKGKYVFAETAERLLCLEYMAKGSLDNYLADESCGLDWHTRYNIISGICYGLHYLHEDWQTNTPIIHLDLKPANILLDDNMVPKIADFGLSRLFGEQQTRACTTTRDGTFGYMAPEYIHRGIITTKSDIFSLGVIIIEIITGQKNYPFGNGTSYDFVELVLTNWRNRLEATSCSSLETDCQQIRSCLELGLRCLESDPIKRPATKEIIEKLTRWGGTNVDGGSDERSLTLWIPSDPSEFLCINPRMLQFFLGLNKWSRCLVQLTNKTEEHVAFYFGVQRATTNYCIEPASAFLCPRSTFTVCVTMEEQTQPPPLLHVGLDEKKTLDPRRFEGFSDQENVDILIRCICQDLGFSDDRPIAACIVYKCLLHWKSFQAGTTNVFDRIIASMFSAIKAQGNERLAYWLSNSYSLLMLMQGTMKTAGAGRFTPRRSLTAIIRMVIARNREFGGSHLIGGKGGMQQIEAKRPALLFKGHLTGFFEKVYGMIIDNLTKEISPLLGCCIEAPTITSQALFDHWQRIVNILTDCLLILKSNYVSSFLISKVFTRLFSFIDVQLFNSLLLSESCSFRDGEYVKAGLAKLEQWCTYETEEYAGSSWEELKHIRKAAIFLTMREKQKKTLKEITCHVCPVLSIPQLYRFCTIYQDGKYGNHNVSPLADVLSSMESLMMEDENNTEKYSLLLYDKLESNPFSVEDIPNSVAEFELIDADMPPLIRENPCFDFLYRRTD</sequence>
<dbReference type="Gramene" id="KQK17928">
    <property type="protein sequence ID" value="KQK17928"/>
    <property type="gene ID" value="BRADI_1g37626v3"/>
</dbReference>
<dbReference type="EMBL" id="CM000880">
    <property type="protein sequence ID" value="KQK17928.1"/>
    <property type="molecule type" value="Genomic_DNA"/>
</dbReference>
<keyword evidence="4 5" id="KW-0067">ATP-binding</keyword>
<feature type="binding site" evidence="5">
    <location>
        <position position="66"/>
    </location>
    <ligand>
        <name>ATP</name>
        <dbReference type="ChEBI" id="CHEBI:30616"/>
    </ligand>
</feature>
<evidence type="ECO:0000256" key="5">
    <source>
        <dbReference type="PROSITE-ProRule" id="PRU10141"/>
    </source>
</evidence>
<dbReference type="GO" id="GO:0005524">
    <property type="term" value="F:ATP binding"/>
    <property type="evidence" value="ECO:0007669"/>
    <property type="project" value="UniProtKB-UniRule"/>
</dbReference>
<dbReference type="PROSITE" id="PS00107">
    <property type="entry name" value="PROTEIN_KINASE_ATP"/>
    <property type="match status" value="1"/>
</dbReference>
<organism evidence="9">
    <name type="scientific">Brachypodium distachyon</name>
    <name type="common">Purple false brome</name>
    <name type="synonym">Trachynia distachya</name>
    <dbReference type="NCBI Taxonomy" id="15368"/>
    <lineage>
        <taxon>Eukaryota</taxon>
        <taxon>Viridiplantae</taxon>
        <taxon>Streptophyta</taxon>
        <taxon>Embryophyta</taxon>
        <taxon>Tracheophyta</taxon>
        <taxon>Spermatophyta</taxon>
        <taxon>Magnoliopsida</taxon>
        <taxon>Liliopsida</taxon>
        <taxon>Poales</taxon>
        <taxon>Poaceae</taxon>
        <taxon>BOP clade</taxon>
        <taxon>Pooideae</taxon>
        <taxon>Stipodae</taxon>
        <taxon>Brachypodieae</taxon>
        <taxon>Brachypodium</taxon>
    </lineage>
</organism>
<dbReference type="SMART" id="SM00220">
    <property type="entry name" value="S_TKc"/>
    <property type="match status" value="1"/>
</dbReference>
<evidence type="ECO:0000256" key="1">
    <source>
        <dbReference type="ARBA" id="ARBA00022679"/>
    </source>
</evidence>
<dbReference type="InterPro" id="IPR017441">
    <property type="entry name" value="Protein_kinase_ATP_BS"/>
</dbReference>
<dbReference type="InterPro" id="IPR002710">
    <property type="entry name" value="Dilute_dom"/>
</dbReference>
<reference evidence="9 10" key="1">
    <citation type="journal article" date="2010" name="Nature">
        <title>Genome sequencing and analysis of the model grass Brachypodium distachyon.</title>
        <authorList>
            <consortium name="International Brachypodium Initiative"/>
        </authorList>
    </citation>
    <scope>NUCLEOTIDE SEQUENCE [LARGE SCALE GENOMIC DNA]</scope>
    <source>
        <strain evidence="9 10">Bd21</strain>
    </source>
</reference>
<dbReference type="EnsemblPlants" id="KQK17928">
    <property type="protein sequence ID" value="KQK17928"/>
    <property type="gene ID" value="BRADI_1g37626v3"/>
</dbReference>
<evidence type="ECO:0008006" key="12">
    <source>
        <dbReference type="Google" id="ProtNLM"/>
    </source>
</evidence>
<dbReference type="Proteomes" id="UP000008810">
    <property type="component" value="Chromosome 1"/>
</dbReference>
<dbReference type="InterPro" id="IPR013783">
    <property type="entry name" value="Ig-like_fold"/>
</dbReference>
<dbReference type="Gene3D" id="1.10.510.10">
    <property type="entry name" value="Transferase(Phosphotransferase) domain 1"/>
    <property type="match status" value="1"/>
</dbReference>
<evidence type="ECO:0000256" key="4">
    <source>
        <dbReference type="ARBA" id="ARBA00022840"/>
    </source>
</evidence>
<dbReference type="SMART" id="SM01132">
    <property type="entry name" value="DIL"/>
    <property type="match status" value="1"/>
</dbReference>
<feature type="compositionally biased region" description="Basic and acidic residues" evidence="6">
    <location>
        <begin position="1"/>
        <end position="10"/>
    </location>
</feature>
<dbReference type="SUPFAM" id="SSF56112">
    <property type="entry name" value="Protein kinase-like (PK-like)"/>
    <property type="match status" value="1"/>
</dbReference>
<keyword evidence="3" id="KW-0418">Kinase</keyword>
<dbReference type="SUPFAM" id="SSF49354">
    <property type="entry name" value="PapD-like"/>
    <property type="match status" value="1"/>
</dbReference>
<gene>
    <name evidence="9" type="ORF">BRADI_1g37626v3</name>
</gene>
<dbReference type="GO" id="GO:0004672">
    <property type="term" value="F:protein kinase activity"/>
    <property type="evidence" value="ECO:0007669"/>
    <property type="project" value="InterPro"/>
</dbReference>
<name>A0A0Q3H503_BRADI</name>
<dbReference type="InterPro" id="IPR011009">
    <property type="entry name" value="Kinase-like_dom_sf"/>
</dbReference>
<keyword evidence="11" id="KW-1185">Reference proteome</keyword>
<dbReference type="AlphaFoldDB" id="A0A0Q3H503"/>
<feature type="compositionally biased region" description="Polar residues" evidence="6">
    <location>
        <begin position="11"/>
        <end position="21"/>
    </location>
</feature>
<dbReference type="PROSITE" id="PS50011">
    <property type="entry name" value="PROTEIN_KINASE_DOM"/>
    <property type="match status" value="1"/>
</dbReference>
<dbReference type="PANTHER" id="PTHR45707">
    <property type="entry name" value="C2 CALCIUM/LIPID-BINDING PLANT PHOSPHORIBOSYLTRANSFERASE FAMILY PROTEIN"/>
    <property type="match status" value="1"/>
</dbReference>
<dbReference type="FunFam" id="3.30.200.20:FF:000465">
    <property type="entry name" value="Cysteine-rich receptor-like protein kinase 6"/>
    <property type="match status" value="1"/>
</dbReference>
<dbReference type="InterPro" id="IPR008271">
    <property type="entry name" value="Ser/Thr_kinase_AS"/>
</dbReference>
<dbReference type="PANTHER" id="PTHR45707:SF71">
    <property type="entry name" value="PROTEIN KINASE DOMAIN-CONTAINING PROTEIN"/>
    <property type="match status" value="1"/>
</dbReference>
<dbReference type="OrthoDB" id="672246at2759"/>
<keyword evidence="2 5" id="KW-0547">Nucleotide-binding</keyword>
<dbReference type="InterPro" id="IPR008962">
    <property type="entry name" value="PapD-like_sf"/>
</dbReference>
<dbReference type="Gene3D" id="2.60.40.10">
    <property type="entry name" value="Immunoglobulins"/>
    <property type="match status" value="1"/>
</dbReference>
<reference evidence="9" key="2">
    <citation type="submission" date="2017-06" db="EMBL/GenBank/DDBJ databases">
        <title>WGS assembly of Brachypodium distachyon.</title>
        <authorList>
            <consortium name="The International Brachypodium Initiative"/>
            <person name="Lucas S."/>
            <person name="Harmon-Smith M."/>
            <person name="Lail K."/>
            <person name="Tice H."/>
            <person name="Grimwood J."/>
            <person name="Bruce D."/>
            <person name="Barry K."/>
            <person name="Shu S."/>
            <person name="Lindquist E."/>
            <person name="Wang M."/>
            <person name="Pitluck S."/>
            <person name="Vogel J.P."/>
            <person name="Garvin D.F."/>
            <person name="Mockler T.C."/>
            <person name="Schmutz J."/>
            <person name="Rokhsar D."/>
            <person name="Bevan M.W."/>
        </authorList>
    </citation>
    <scope>NUCLEOTIDE SEQUENCE</scope>
    <source>
        <strain evidence="9">Bd21</strain>
    </source>
</reference>
<evidence type="ECO:0000256" key="3">
    <source>
        <dbReference type="ARBA" id="ARBA00022777"/>
    </source>
</evidence>
<feature type="domain" description="Protein kinase" evidence="7">
    <location>
        <begin position="37"/>
        <end position="324"/>
    </location>
</feature>
<dbReference type="InterPro" id="IPR000719">
    <property type="entry name" value="Prot_kinase_dom"/>
</dbReference>
<evidence type="ECO:0000313" key="9">
    <source>
        <dbReference type="EMBL" id="KQK17928.1"/>
    </source>
</evidence>
<evidence type="ECO:0000259" key="8">
    <source>
        <dbReference type="PROSITE" id="PS51126"/>
    </source>
</evidence>
<evidence type="ECO:0000256" key="6">
    <source>
        <dbReference type="SAM" id="MobiDB-lite"/>
    </source>
</evidence>
<dbReference type="Gene3D" id="3.30.200.20">
    <property type="entry name" value="Phosphorylase Kinase, domain 1"/>
    <property type="match status" value="1"/>
</dbReference>